<keyword evidence="2" id="KW-1185">Reference proteome</keyword>
<sequence>MVDSLAHGAPLEQNGFLASLIPVLDRLETLSLTTGYADVRQCVGKLNYTACTLESAIGEYEIVIHGTTVSLESLTPTMFPSTLAGLVGLGSNKYKDWVNYYFENGTSTGLAYGQSHQYFTEDSGDEPCGWYADPRETILRDLNMLMFRAGVVAAELYDSAYLEARMDEALPVERAVTGYLQGDQNVSNSNLWWFLAAAFVEVTCIAMILPTYLGWWTLRRSVSFSPLEIAKAFEAPMLSECNCNSCGQDIERAIGDTHVRYGAAQIGIASKLVFGPPTATSLPNNNRVFDV</sequence>
<accession>A0ACC3MWJ8</accession>
<reference evidence="1" key="1">
    <citation type="submission" date="2023-07" db="EMBL/GenBank/DDBJ databases">
        <title>Black Yeasts Isolated from many extreme environments.</title>
        <authorList>
            <person name="Coleine C."/>
            <person name="Stajich J.E."/>
            <person name="Selbmann L."/>
        </authorList>
    </citation>
    <scope>NUCLEOTIDE SEQUENCE</scope>
    <source>
        <strain evidence="1">CCFEE 5714</strain>
    </source>
</reference>
<evidence type="ECO:0000313" key="1">
    <source>
        <dbReference type="EMBL" id="KAK3704861.1"/>
    </source>
</evidence>
<name>A0ACC3MWJ8_9PEZI</name>
<proteinExistence type="predicted"/>
<gene>
    <name evidence="1" type="ORF">LTR37_013552</name>
</gene>
<comment type="caution">
    <text evidence="1">The sequence shown here is derived from an EMBL/GenBank/DDBJ whole genome shotgun (WGS) entry which is preliminary data.</text>
</comment>
<dbReference type="Proteomes" id="UP001281147">
    <property type="component" value="Unassembled WGS sequence"/>
</dbReference>
<organism evidence="1 2">
    <name type="scientific">Vermiconidia calcicola</name>
    <dbReference type="NCBI Taxonomy" id="1690605"/>
    <lineage>
        <taxon>Eukaryota</taxon>
        <taxon>Fungi</taxon>
        <taxon>Dikarya</taxon>
        <taxon>Ascomycota</taxon>
        <taxon>Pezizomycotina</taxon>
        <taxon>Dothideomycetes</taxon>
        <taxon>Dothideomycetidae</taxon>
        <taxon>Mycosphaerellales</taxon>
        <taxon>Extremaceae</taxon>
        <taxon>Vermiconidia</taxon>
    </lineage>
</organism>
<protein>
    <submittedName>
        <fullName evidence="1">Uncharacterized protein</fullName>
    </submittedName>
</protein>
<evidence type="ECO:0000313" key="2">
    <source>
        <dbReference type="Proteomes" id="UP001281147"/>
    </source>
</evidence>
<dbReference type="EMBL" id="JAUTXU010000134">
    <property type="protein sequence ID" value="KAK3704861.1"/>
    <property type="molecule type" value="Genomic_DNA"/>
</dbReference>